<protein>
    <submittedName>
        <fullName evidence="1">Uncharacterized protein</fullName>
    </submittedName>
</protein>
<keyword evidence="2" id="KW-1185">Reference proteome</keyword>
<dbReference type="AlphaFoldDB" id="A0A8R7TFV4"/>
<evidence type="ECO:0000313" key="1">
    <source>
        <dbReference type="EnsemblPlants" id="TuG1812G0200002208.01.T06.cds261272"/>
    </source>
</evidence>
<name>A0A8R7TFV4_TRIUA</name>
<organism evidence="1 2">
    <name type="scientific">Triticum urartu</name>
    <name type="common">Red wild einkorn</name>
    <name type="synonym">Crithodium urartu</name>
    <dbReference type="NCBI Taxonomy" id="4572"/>
    <lineage>
        <taxon>Eukaryota</taxon>
        <taxon>Viridiplantae</taxon>
        <taxon>Streptophyta</taxon>
        <taxon>Embryophyta</taxon>
        <taxon>Tracheophyta</taxon>
        <taxon>Spermatophyta</taxon>
        <taxon>Magnoliopsida</taxon>
        <taxon>Liliopsida</taxon>
        <taxon>Poales</taxon>
        <taxon>Poaceae</taxon>
        <taxon>BOP clade</taxon>
        <taxon>Pooideae</taxon>
        <taxon>Triticodae</taxon>
        <taxon>Triticeae</taxon>
        <taxon>Triticinae</taxon>
        <taxon>Triticum</taxon>
    </lineage>
</organism>
<proteinExistence type="predicted"/>
<reference evidence="2" key="1">
    <citation type="journal article" date="2013" name="Nature">
        <title>Draft genome of the wheat A-genome progenitor Triticum urartu.</title>
        <authorList>
            <person name="Ling H.Q."/>
            <person name="Zhao S."/>
            <person name="Liu D."/>
            <person name="Wang J."/>
            <person name="Sun H."/>
            <person name="Zhang C."/>
            <person name="Fan H."/>
            <person name="Li D."/>
            <person name="Dong L."/>
            <person name="Tao Y."/>
            <person name="Gao C."/>
            <person name="Wu H."/>
            <person name="Li Y."/>
            <person name="Cui Y."/>
            <person name="Guo X."/>
            <person name="Zheng S."/>
            <person name="Wang B."/>
            <person name="Yu K."/>
            <person name="Liang Q."/>
            <person name="Yang W."/>
            <person name="Lou X."/>
            <person name="Chen J."/>
            <person name="Feng M."/>
            <person name="Jian J."/>
            <person name="Zhang X."/>
            <person name="Luo G."/>
            <person name="Jiang Y."/>
            <person name="Liu J."/>
            <person name="Wang Z."/>
            <person name="Sha Y."/>
            <person name="Zhang B."/>
            <person name="Wu H."/>
            <person name="Tang D."/>
            <person name="Shen Q."/>
            <person name="Xue P."/>
            <person name="Zou S."/>
            <person name="Wang X."/>
            <person name="Liu X."/>
            <person name="Wang F."/>
            <person name="Yang Y."/>
            <person name="An X."/>
            <person name="Dong Z."/>
            <person name="Zhang K."/>
            <person name="Zhang X."/>
            <person name="Luo M.C."/>
            <person name="Dvorak J."/>
            <person name="Tong Y."/>
            <person name="Wang J."/>
            <person name="Yang H."/>
            <person name="Li Z."/>
            <person name="Wang D."/>
            <person name="Zhang A."/>
            <person name="Wang J."/>
        </authorList>
    </citation>
    <scope>NUCLEOTIDE SEQUENCE</scope>
    <source>
        <strain evidence="2">cv. G1812</strain>
    </source>
</reference>
<accession>A0A8R7TFV4</accession>
<dbReference type="Gramene" id="TuG1812G0200002208.01.T06">
    <property type="protein sequence ID" value="TuG1812G0200002208.01.T06.cds261272"/>
    <property type="gene ID" value="TuG1812G0200002208.01"/>
</dbReference>
<dbReference type="EnsemblPlants" id="TuG1812G0200002208.01.T06">
    <property type="protein sequence ID" value="TuG1812G0200002208.01.T06.cds261272"/>
    <property type="gene ID" value="TuG1812G0200002208.01"/>
</dbReference>
<reference evidence="1" key="3">
    <citation type="submission" date="2022-06" db="UniProtKB">
        <authorList>
            <consortium name="EnsemblPlants"/>
        </authorList>
    </citation>
    <scope>IDENTIFICATION</scope>
</reference>
<dbReference type="Proteomes" id="UP000015106">
    <property type="component" value="Chromosome 2"/>
</dbReference>
<sequence length="100" mass="10584">MTRRATGNPPTAYVASPTPDGAVIAAAAADLSPTRWDRTTDGVRQLDASPTPNLRARPSRFLAAAGVELRSDGELAGVALPPHKRHQVCKLWSLVLISAM</sequence>
<reference evidence="1" key="2">
    <citation type="submission" date="2018-03" db="EMBL/GenBank/DDBJ databases">
        <title>The Triticum urartu genome reveals the dynamic nature of wheat genome evolution.</title>
        <authorList>
            <person name="Ling H."/>
            <person name="Ma B."/>
            <person name="Shi X."/>
            <person name="Liu H."/>
            <person name="Dong L."/>
            <person name="Sun H."/>
            <person name="Cao Y."/>
            <person name="Gao Q."/>
            <person name="Zheng S."/>
            <person name="Li Y."/>
            <person name="Yu Y."/>
            <person name="Du H."/>
            <person name="Qi M."/>
            <person name="Li Y."/>
            <person name="Yu H."/>
            <person name="Cui Y."/>
            <person name="Wang N."/>
            <person name="Chen C."/>
            <person name="Wu H."/>
            <person name="Zhao Y."/>
            <person name="Zhang J."/>
            <person name="Li Y."/>
            <person name="Zhou W."/>
            <person name="Zhang B."/>
            <person name="Hu W."/>
            <person name="Eijk M."/>
            <person name="Tang J."/>
            <person name="Witsenboer H."/>
            <person name="Zhao S."/>
            <person name="Li Z."/>
            <person name="Zhang A."/>
            <person name="Wang D."/>
            <person name="Liang C."/>
        </authorList>
    </citation>
    <scope>NUCLEOTIDE SEQUENCE [LARGE SCALE GENOMIC DNA]</scope>
    <source>
        <strain evidence="1">cv. G1812</strain>
    </source>
</reference>
<evidence type="ECO:0000313" key="2">
    <source>
        <dbReference type="Proteomes" id="UP000015106"/>
    </source>
</evidence>